<dbReference type="AlphaFoldDB" id="A0A1Y2D2I0"/>
<evidence type="ECO:0000313" key="2">
    <source>
        <dbReference type="EMBL" id="ORY53501.1"/>
    </source>
</evidence>
<evidence type="ECO:0000256" key="1">
    <source>
        <dbReference type="SAM" id="SignalP"/>
    </source>
</evidence>
<accession>A0A1Y2D2I0</accession>
<dbReference type="EMBL" id="MCGO01000001">
    <property type="protein sequence ID" value="ORY53501.1"/>
    <property type="molecule type" value="Genomic_DNA"/>
</dbReference>
<sequence>MIFLAPLIVLAFSTFAFETLKPPVFAVVPVSVSKIAAANVSTTPQPISNPGVHPFLYPYDELLELFGVYLDSVHDKVPHSDIQVEYLFGSASSHGFDPVAFMVDEVLETEAFVAVMLNFDDITNPIGNGVSNFKVYNESMFDINSVRTFTIENGYIGIYFKVSVPSIWYSISIDRGEQTNTIHIDILAGAKKSPFASFDIGFGVSLNPDYAFISRTFVPAPIFVGISTDKTLWQKLSPSSPWFQVSGTPIIDLIQLPNLSFITVGIDNTLFTCPTLETCTQVPGSGSVISIDVLTDKKTFIGVGMDYQLYTRSGISGPWSLVAESGKVVDVTVLTNGVILGTTLKATLVYRNTLTSKWIEIPKSCCVSRTAALLNGGFVGVGGEYALYRRATLESDWEFLPGTGSVVSVVQVSAMPVPKLVLVGVGMDSTLWGKYSLAGSWSLLSKTKALDLVQMPDGSFVTAGLDNILYHCQTLTSCTQVVGSGAVTSIDLLSDKRTFVGVGMDGLLYTRVGIYGGWNVVWNSGTVIDITVLNSGALLGTGPDKYLYLRDKLTADWKIVKGSCCVSRTAQLPDGSILGVGGNNAIYQKKDLLYTSPWVEVPNSKAVLSIETTN</sequence>
<name>A0A1Y2D2I0_9FUNG</name>
<feature type="signal peptide" evidence="1">
    <location>
        <begin position="1"/>
        <end position="16"/>
    </location>
</feature>
<feature type="chain" id="PRO_5013096046" evidence="1">
    <location>
        <begin position="17"/>
        <end position="614"/>
    </location>
</feature>
<gene>
    <name evidence="2" type="ORF">BCR33DRAFT_778899</name>
</gene>
<evidence type="ECO:0000313" key="3">
    <source>
        <dbReference type="Proteomes" id="UP000193642"/>
    </source>
</evidence>
<dbReference type="OrthoDB" id="10058901at2759"/>
<protein>
    <submittedName>
        <fullName evidence="2">Uncharacterized protein</fullName>
    </submittedName>
</protein>
<comment type="caution">
    <text evidence="2">The sequence shown here is derived from an EMBL/GenBank/DDBJ whole genome shotgun (WGS) entry which is preliminary data.</text>
</comment>
<keyword evidence="3" id="KW-1185">Reference proteome</keyword>
<dbReference type="Proteomes" id="UP000193642">
    <property type="component" value="Unassembled WGS sequence"/>
</dbReference>
<reference evidence="2 3" key="1">
    <citation type="submission" date="2016-07" db="EMBL/GenBank/DDBJ databases">
        <title>Pervasive Adenine N6-methylation of Active Genes in Fungi.</title>
        <authorList>
            <consortium name="DOE Joint Genome Institute"/>
            <person name="Mondo S.J."/>
            <person name="Dannebaum R.O."/>
            <person name="Kuo R.C."/>
            <person name="Labutti K."/>
            <person name="Haridas S."/>
            <person name="Kuo A."/>
            <person name="Salamov A."/>
            <person name="Ahrendt S.R."/>
            <person name="Lipzen A."/>
            <person name="Sullivan W."/>
            <person name="Andreopoulos W.B."/>
            <person name="Clum A."/>
            <person name="Lindquist E."/>
            <person name="Daum C."/>
            <person name="Ramamoorthy G.K."/>
            <person name="Gryganskyi A."/>
            <person name="Culley D."/>
            <person name="Magnuson J.K."/>
            <person name="James T.Y."/>
            <person name="O'Malley M.A."/>
            <person name="Stajich J.E."/>
            <person name="Spatafora J.W."/>
            <person name="Visel A."/>
            <person name="Grigoriev I.V."/>
        </authorList>
    </citation>
    <scope>NUCLEOTIDE SEQUENCE [LARGE SCALE GENOMIC DNA]</scope>
    <source>
        <strain evidence="2 3">JEL800</strain>
    </source>
</reference>
<proteinExistence type="predicted"/>
<organism evidence="2 3">
    <name type="scientific">Rhizoclosmatium globosum</name>
    <dbReference type="NCBI Taxonomy" id="329046"/>
    <lineage>
        <taxon>Eukaryota</taxon>
        <taxon>Fungi</taxon>
        <taxon>Fungi incertae sedis</taxon>
        <taxon>Chytridiomycota</taxon>
        <taxon>Chytridiomycota incertae sedis</taxon>
        <taxon>Chytridiomycetes</taxon>
        <taxon>Chytridiales</taxon>
        <taxon>Chytriomycetaceae</taxon>
        <taxon>Rhizoclosmatium</taxon>
    </lineage>
</organism>
<keyword evidence="1" id="KW-0732">Signal</keyword>